<dbReference type="Proteomes" id="UP001642464">
    <property type="component" value="Unassembled WGS sequence"/>
</dbReference>
<evidence type="ECO:0000256" key="1">
    <source>
        <dbReference type="ARBA" id="ARBA00006484"/>
    </source>
</evidence>
<dbReference type="SUPFAM" id="SSF51735">
    <property type="entry name" value="NAD(P)-binding Rossmann-fold domains"/>
    <property type="match status" value="1"/>
</dbReference>
<feature type="region of interest" description="Disordered" evidence="3">
    <location>
        <begin position="7"/>
        <end position="27"/>
    </location>
</feature>
<name>A0ABP0SBV0_9DINO</name>
<sequence>MERVAKLAAHLRQRGAGPGEDDADDGMSRMTEARAGVERRDTNAEARTLEGKCAVVTGAASGIGKATALRFAEQGAKVVCADLNEDQAKATADEINEAFPGSAVAVKADVSSTEDTKRVVQTCVDTFGKINVFYANAGILPKFVPIADETESSFMRTMEINTLSVFLAIKYAGEAMKACGEPGSIICTASIAALRSDLTPLQYAASKGAILSMIKSANDRLLLDDIRVNAVVPGGVMTPLVMEVAKNLDEQGLFLKGYDYRRFPPIPPEEIAQTVAFLASDHSAPIK</sequence>
<dbReference type="InterPro" id="IPR002347">
    <property type="entry name" value="SDR_fam"/>
</dbReference>
<keyword evidence="2" id="KW-0560">Oxidoreductase</keyword>
<dbReference type="PRINTS" id="PR00081">
    <property type="entry name" value="GDHRDH"/>
</dbReference>
<protein>
    <submittedName>
        <fullName evidence="4">Short-chain dehydrogenase reductase 3b (AtSDR3b)</fullName>
    </submittedName>
</protein>
<organism evidence="4 5">
    <name type="scientific">Durusdinium trenchii</name>
    <dbReference type="NCBI Taxonomy" id="1381693"/>
    <lineage>
        <taxon>Eukaryota</taxon>
        <taxon>Sar</taxon>
        <taxon>Alveolata</taxon>
        <taxon>Dinophyceae</taxon>
        <taxon>Suessiales</taxon>
        <taxon>Symbiodiniaceae</taxon>
        <taxon>Durusdinium</taxon>
    </lineage>
</organism>
<dbReference type="CDD" id="cd05233">
    <property type="entry name" value="SDR_c"/>
    <property type="match status" value="1"/>
</dbReference>
<gene>
    <name evidence="4" type="ORF">SCF082_LOCUS51033</name>
</gene>
<evidence type="ECO:0000256" key="3">
    <source>
        <dbReference type="SAM" id="MobiDB-lite"/>
    </source>
</evidence>
<evidence type="ECO:0000313" key="5">
    <source>
        <dbReference type="Proteomes" id="UP001642464"/>
    </source>
</evidence>
<dbReference type="Gene3D" id="3.40.50.720">
    <property type="entry name" value="NAD(P)-binding Rossmann-like Domain"/>
    <property type="match status" value="1"/>
</dbReference>
<comment type="similarity">
    <text evidence="1">Belongs to the short-chain dehydrogenases/reductases (SDR) family.</text>
</comment>
<proteinExistence type="inferred from homology"/>
<reference evidence="4 5" key="1">
    <citation type="submission" date="2024-02" db="EMBL/GenBank/DDBJ databases">
        <authorList>
            <person name="Chen Y."/>
            <person name="Shah S."/>
            <person name="Dougan E. K."/>
            <person name="Thang M."/>
            <person name="Chan C."/>
        </authorList>
    </citation>
    <scope>NUCLEOTIDE SEQUENCE [LARGE SCALE GENOMIC DNA]</scope>
</reference>
<dbReference type="PANTHER" id="PTHR43180:SF66">
    <property type="entry name" value="SHORT-CHAIN DEHYDROGENASE_REDUCTASE FAMILY PROTEIN"/>
    <property type="match status" value="1"/>
</dbReference>
<dbReference type="Pfam" id="PF13561">
    <property type="entry name" value="adh_short_C2"/>
    <property type="match status" value="1"/>
</dbReference>
<dbReference type="EMBL" id="CAXAMM010043385">
    <property type="protein sequence ID" value="CAK9109840.1"/>
    <property type="molecule type" value="Genomic_DNA"/>
</dbReference>
<keyword evidence="5" id="KW-1185">Reference proteome</keyword>
<comment type="caution">
    <text evidence="4">The sequence shown here is derived from an EMBL/GenBank/DDBJ whole genome shotgun (WGS) entry which is preliminary data.</text>
</comment>
<dbReference type="InterPro" id="IPR036291">
    <property type="entry name" value="NAD(P)-bd_dom_sf"/>
</dbReference>
<accession>A0ABP0SBV0</accession>
<feature type="non-terminal residue" evidence="4">
    <location>
        <position position="287"/>
    </location>
</feature>
<dbReference type="PANTHER" id="PTHR43180">
    <property type="entry name" value="3-OXOACYL-(ACYL-CARRIER-PROTEIN) REDUCTASE (AFU_ORTHOLOGUE AFUA_6G11210)"/>
    <property type="match status" value="1"/>
</dbReference>
<evidence type="ECO:0000256" key="2">
    <source>
        <dbReference type="ARBA" id="ARBA00023002"/>
    </source>
</evidence>
<evidence type="ECO:0000313" key="4">
    <source>
        <dbReference type="EMBL" id="CAK9109840.1"/>
    </source>
</evidence>